<gene>
    <name evidence="2" type="ORF">CEUSTIGMA_g12446.t1</name>
</gene>
<dbReference type="EMBL" id="BEGY01000146">
    <property type="protein sequence ID" value="GAX85026.1"/>
    <property type="molecule type" value="Genomic_DNA"/>
</dbReference>
<organism evidence="2 3">
    <name type="scientific">Chlamydomonas eustigma</name>
    <dbReference type="NCBI Taxonomy" id="1157962"/>
    <lineage>
        <taxon>Eukaryota</taxon>
        <taxon>Viridiplantae</taxon>
        <taxon>Chlorophyta</taxon>
        <taxon>core chlorophytes</taxon>
        <taxon>Chlorophyceae</taxon>
        <taxon>CS clade</taxon>
        <taxon>Chlamydomonadales</taxon>
        <taxon>Chlamydomonadaceae</taxon>
        <taxon>Chlamydomonas</taxon>
    </lineage>
</organism>
<feature type="transmembrane region" description="Helical" evidence="1">
    <location>
        <begin position="21"/>
        <end position="45"/>
    </location>
</feature>
<reference evidence="2 3" key="1">
    <citation type="submission" date="2017-08" db="EMBL/GenBank/DDBJ databases">
        <title>Acidophilic green algal genome provides insights into adaptation to an acidic environment.</title>
        <authorList>
            <person name="Hirooka S."/>
            <person name="Hirose Y."/>
            <person name="Kanesaki Y."/>
            <person name="Higuchi S."/>
            <person name="Fujiwara T."/>
            <person name="Onuma R."/>
            <person name="Era A."/>
            <person name="Ohbayashi R."/>
            <person name="Uzuka A."/>
            <person name="Nozaki H."/>
            <person name="Yoshikawa H."/>
            <person name="Miyagishima S.Y."/>
        </authorList>
    </citation>
    <scope>NUCLEOTIDE SEQUENCE [LARGE SCALE GENOMIC DNA]</scope>
    <source>
        <strain evidence="2 3">NIES-2499</strain>
    </source>
</reference>
<keyword evidence="3" id="KW-1185">Reference proteome</keyword>
<dbReference type="AlphaFoldDB" id="A0A250XPQ5"/>
<keyword evidence="1" id="KW-0812">Transmembrane</keyword>
<evidence type="ECO:0000313" key="2">
    <source>
        <dbReference type="EMBL" id="GAX85026.1"/>
    </source>
</evidence>
<keyword evidence="1" id="KW-1133">Transmembrane helix</keyword>
<evidence type="ECO:0000256" key="1">
    <source>
        <dbReference type="SAM" id="Phobius"/>
    </source>
</evidence>
<protein>
    <recommendedName>
        <fullName evidence="4">CHASE domain-containing protein</fullName>
    </recommendedName>
</protein>
<comment type="caution">
    <text evidence="2">The sequence shown here is derived from an EMBL/GenBank/DDBJ whole genome shotgun (WGS) entry which is preliminary data.</text>
</comment>
<evidence type="ECO:0000313" key="3">
    <source>
        <dbReference type="Proteomes" id="UP000232323"/>
    </source>
</evidence>
<keyword evidence="1" id="KW-0472">Membrane</keyword>
<evidence type="ECO:0008006" key="4">
    <source>
        <dbReference type="Google" id="ProtNLM"/>
    </source>
</evidence>
<accession>A0A250XPQ5</accession>
<sequence>MAAQLTMWFGNIRGNVRNKPSILIMPIAVFIGCVLGSILGTYYAALSQESNAKTTAQSLAVSVISTFQQRFESTLAPIVAINGIIKLNPNYTQLEPYLTEFISSQLIPLSSSSSSSASSSPSFQYIEVDPMLIGGIQLPTTFNGQPAPWLRNRNLDFLSVPLVLKRWPKVMSNWPNNTMFGPSPLVAGGIGVAVDVAVFRV</sequence>
<dbReference type="Proteomes" id="UP000232323">
    <property type="component" value="Unassembled WGS sequence"/>
</dbReference>
<name>A0A250XPQ5_9CHLO</name>
<proteinExistence type="predicted"/>